<protein>
    <submittedName>
        <fullName evidence="1">Unnamed protein product</fullName>
    </submittedName>
</protein>
<organism evidence="1 2">
    <name type="scientific">Ambrosiozyma monospora</name>
    <name type="common">Yeast</name>
    <name type="synonym">Endomycopsis monosporus</name>
    <dbReference type="NCBI Taxonomy" id="43982"/>
    <lineage>
        <taxon>Eukaryota</taxon>
        <taxon>Fungi</taxon>
        <taxon>Dikarya</taxon>
        <taxon>Ascomycota</taxon>
        <taxon>Saccharomycotina</taxon>
        <taxon>Pichiomycetes</taxon>
        <taxon>Pichiales</taxon>
        <taxon>Pichiaceae</taxon>
        <taxon>Ambrosiozyma</taxon>
    </lineage>
</organism>
<comment type="caution">
    <text evidence="1">The sequence shown here is derived from an EMBL/GenBank/DDBJ whole genome shotgun (WGS) entry which is preliminary data.</text>
</comment>
<accession>A0ACB5TIL6</accession>
<dbReference type="EMBL" id="BSXS01007598">
    <property type="protein sequence ID" value="GME89471.1"/>
    <property type="molecule type" value="Genomic_DNA"/>
</dbReference>
<proteinExistence type="predicted"/>
<dbReference type="Proteomes" id="UP001165064">
    <property type="component" value="Unassembled WGS sequence"/>
</dbReference>
<sequence>MDHSSGSCNVEERSTSDVAPKEAKKVDWRLTMDYLFPPECLQIPNFLAFLCLVICCNMGFTVSMNAQFQYHQFVDQNSSILSSLKVFPLAIGVISGGITYREKYVIKLGTKWFMIIFALLALGASIWQTRVNFNISKSYFKFEMFSLFFTGFSLNYIFDVFLNSVMASTPMYLQGSVAGIYFTTGQVGVAVGDAIFTSVAGELGIPTSHSEKETLHTNIVNGLYVGVAAAALAFIAALLTIDTDSVQAKAKKAKLSAQSLDSESSIPMDLERQDDAVLSAN</sequence>
<evidence type="ECO:0000313" key="1">
    <source>
        <dbReference type="EMBL" id="GME89471.1"/>
    </source>
</evidence>
<name>A0ACB5TIL6_AMBMO</name>
<gene>
    <name evidence="1" type="ORF">Amon02_000851300</name>
</gene>
<evidence type="ECO:0000313" key="2">
    <source>
        <dbReference type="Proteomes" id="UP001165064"/>
    </source>
</evidence>
<keyword evidence="2" id="KW-1185">Reference proteome</keyword>
<reference evidence="1" key="1">
    <citation type="submission" date="2023-04" db="EMBL/GenBank/DDBJ databases">
        <title>Ambrosiozyma monospora NBRC 10751.</title>
        <authorList>
            <person name="Ichikawa N."/>
            <person name="Sato H."/>
            <person name="Tonouchi N."/>
        </authorList>
    </citation>
    <scope>NUCLEOTIDE SEQUENCE</scope>
    <source>
        <strain evidence="1">NBRC 10751</strain>
    </source>
</reference>